<protein>
    <recommendedName>
        <fullName evidence="4">HD domain-containing protein</fullName>
    </recommendedName>
</protein>
<evidence type="ECO:0000256" key="1">
    <source>
        <dbReference type="SAM" id="MobiDB-lite"/>
    </source>
</evidence>
<dbReference type="Proteomes" id="UP001241758">
    <property type="component" value="Unassembled WGS sequence"/>
</dbReference>
<evidence type="ECO:0000313" key="2">
    <source>
        <dbReference type="EMBL" id="MDI6105552.1"/>
    </source>
</evidence>
<name>A0ABT6X0M7_9ACTN</name>
<keyword evidence="3" id="KW-1185">Reference proteome</keyword>
<feature type="compositionally biased region" description="Polar residues" evidence="1">
    <location>
        <begin position="171"/>
        <end position="187"/>
    </location>
</feature>
<gene>
    <name evidence="2" type="ORF">QLQ12_43920</name>
</gene>
<comment type="caution">
    <text evidence="2">The sequence shown here is derived from an EMBL/GenBank/DDBJ whole genome shotgun (WGS) entry which is preliminary data.</text>
</comment>
<organism evidence="2 3">
    <name type="scientific">Actinoplanes sandaracinus</name>
    <dbReference type="NCBI Taxonomy" id="3045177"/>
    <lineage>
        <taxon>Bacteria</taxon>
        <taxon>Bacillati</taxon>
        <taxon>Actinomycetota</taxon>
        <taxon>Actinomycetes</taxon>
        <taxon>Micromonosporales</taxon>
        <taxon>Micromonosporaceae</taxon>
        <taxon>Actinoplanes</taxon>
    </lineage>
</organism>
<dbReference type="InterPro" id="IPR003607">
    <property type="entry name" value="HD/PDEase_dom"/>
</dbReference>
<proteinExistence type="predicted"/>
<dbReference type="EMBL" id="JASCTH010000048">
    <property type="protein sequence ID" value="MDI6105552.1"/>
    <property type="molecule type" value="Genomic_DNA"/>
</dbReference>
<reference evidence="2 3" key="1">
    <citation type="submission" date="2023-05" db="EMBL/GenBank/DDBJ databases">
        <title>Actinoplanes sp. NEAU-A12 genome sequencing.</title>
        <authorList>
            <person name="Wang Z.-S."/>
        </authorList>
    </citation>
    <scope>NUCLEOTIDE SEQUENCE [LARGE SCALE GENOMIC DNA]</scope>
    <source>
        <strain evidence="2 3">NEAU-A12</strain>
    </source>
</reference>
<dbReference type="RefSeq" id="WP_282767019.1">
    <property type="nucleotide sequence ID" value="NZ_JASCTH010000048.1"/>
</dbReference>
<dbReference type="SUPFAM" id="SSF109604">
    <property type="entry name" value="HD-domain/PDEase-like"/>
    <property type="match status" value="1"/>
</dbReference>
<dbReference type="CDD" id="cd00077">
    <property type="entry name" value="HDc"/>
    <property type="match status" value="1"/>
</dbReference>
<evidence type="ECO:0000313" key="3">
    <source>
        <dbReference type="Proteomes" id="UP001241758"/>
    </source>
</evidence>
<feature type="region of interest" description="Disordered" evidence="1">
    <location>
        <begin position="147"/>
        <end position="188"/>
    </location>
</feature>
<accession>A0ABT6X0M7</accession>
<sequence length="204" mass="22063">MTISASLRDPRDWTLATGRGALTDQSDVLPLRELPVEAARLLEALQAPPRLAAHLRLVHDVAAALTGHLERRYPDLPFDRSAVLFGAATHDIGKIVHPQEITGPGSAHVPDRLARFAGAHGTWTAPDRTIDDLLALWPTTCGRADEKQTWNTFSSTTSPPPQGGQAGRHSLSLTRSSAISPPTQTNAWPFRARTRSDVDGNFCA</sequence>
<evidence type="ECO:0008006" key="4">
    <source>
        <dbReference type="Google" id="ProtNLM"/>
    </source>
</evidence>